<evidence type="ECO:0000256" key="4">
    <source>
        <dbReference type="ARBA" id="ARBA00023172"/>
    </source>
</evidence>
<dbReference type="OrthoDB" id="7281829at2"/>
<comment type="caution">
    <text evidence="7">The sequence shown here is derived from an EMBL/GenBank/DDBJ whole genome shotgun (WGS) entry which is preliminary data.</text>
</comment>
<gene>
    <name evidence="7" type="ORF">H261_03768</name>
</gene>
<evidence type="ECO:0000256" key="3">
    <source>
        <dbReference type="ARBA" id="ARBA00023125"/>
    </source>
</evidence>
<dbReference type="RefSeq" id="WP_008614455.1">
    <property type="nucleotide sequence ID" value="NZ_AONQ01000006.1"/>
</dbReference>
<feature type="domain" description="Tn3 transposase DDE" evidence="5">
    <location>
        <begin position="580"/>
        <end position="966"/>
    </location>
</feature>
<reference evidence="7 8" key="1">
    <citation type="journal article" date="2014" name="Genome Announc.">
        <title>Draft Genome Sequence of Magnetospirillum sp. Strain SO-1, a Freshwater Magnetotactic Bacterium Isolated from the Ol'khovka River, Russia.</title>
        <authorList>
            <person name="Grouzdev D.S."/>
            <person name="Dziuba M.V."/>
            <person name="Sukhacheva M.S."/>
            <person name="Mardanov A.V."/>
            <person name="Beletskiy A.V."/>
            <person name="Kuznetsov B.B."/>
            <person name="Skryabin K.G."/>
        </authorList>
    </citation>
    <scope>NUCLEOTIDE SEQUENCE [LARGE SCALE GENOMIC DNA]</scope>
    <source>
        <strain evidence="7 8">SO-1</strain>
    </source>
</reference>
<accession>M2ZV56</accession>
<dbReference type="InterPro" id="IPR025296">
    <property type="entry name" value="DUF4158"/>
</dbReference>
<name>M2ZV56_9PROT</name>
<dbReference type="NCBIfam" id="NF033527">
    <property type="entry name" value="transpos_Tn3"/>
    <property type="match status" value="1"/>
</dbReference>
<proteinExistence type="inferred from homology"/>
<dbReference type="GO" id="GO:0004803">
    <property type="term" value="F:transposase activity"/>
    <property type="evidence" value="ECO:0007669"/>
    <property type="project" value="InterPro"/>
</dbReference>
<dbReference type="GO" id="GO:0006313">
    <property type="term" value="P:DNA transposition"/>
    <property type="evidence" value="ECO:0007669"/>
    <property type="project" value="InterPro"/>
</dbReference>
<keyword evidence="8" id="KW-1185">Reference proteome</keyword>
<protein>
    <submittedName>
        <fullName evidence="7">Transposase</fullName>
    </submittedName>
</protein>
<organism evidence="7 8">
    <name type="scientific">Paramagnetospirillum caucaseum</name>
    <dbReference type="NCBI Taxonomy" id="1244869"/>
    <lineage>
        <taxon>Bacteria</taxon>
        <taxon>Pseudomonadati</taxon>
        <taxon>Pseudomonadota</taxon>
        <taxon>Alphaproteobacteria</taxon>
        <taxon>Rhodospirillales</taxon>
        <taxon>Magnetospirillaceae</taxon>
        <taxon>Paramagnetospirillum</taxon>
    </lineage>
</organism>
<dbReference type="Pfam" id="PF13700">
    <property type="entry name" value="DUF4158"/>
    <property type="match status" value="1"/>
</dbReference>
<keyword evidence="3" id="KW-0238">DNA-binding</keyword>
<evidence type="ECO:0000259" key="6">
    <source>
        <dbReference type="Pfam" id="PF13700"/>
    </source>
</evidence>
<dbReference type="GO" id="GO:0003677">
    <property type="term" value="F:DNA binding"/>
    <property type="evidence" value="ECO:0007669"/>
    <property type="project" value="UniProtKB-KW"/>
</dbReference>
<dbReference type="AlphaFoldDB" id="M2ZV56"/>
<dbReference type="STRING" id="1244869.H261_03768"/>
<sequence length="990" mass="109082">MARQRILSDRHWAQLMAVNFDERAIVRHYTLSRDDIDLIAGKRGDHNRLGFAVLLCSIRQSGHPPAADEVAPSEVVAFVAKQLDVDPSVHARYARRDETRREHVADIIRRLNLVSFDRKVTRSLIAWLVTMATNERSPVRLAELLIQESRSRHILLPQAAILDLVVRRARLRAERIMIQALIGGLDDTRRAALDGLLEPMANTSISLLAWLKTGSPSPSARNMAAMVERLQAVRRLGIGRTVAKLVPAGTLSRLADEGLRMTVQHLRDLATERRHATLTAAALQLETCLIDGVLGMFDKLMGTLSRRAERKTADRALVSVREAHGQLMSLAKACRVLIAACEQGTDPKKAIEDETGWANFVTSVGLAEELARPETTDPRTELIARYTAVRSFAPVLLSGLSFQGVPACKSLLDALAIIGDMYQSGGRKLPDKVPTTFIRRSWRALVLVKGEVERRSYEICAFSELRDRLRAGDVWVEGSQTCRSFEDCLLPIPVFEALRQEGPLPVAVSSNPESHLGMMAINLEGALQEVSVLAEGNGLPDVTIKAGDLKITPHKADTPEAALALRNAAYGLLPRLRITDLLTEVDSWTGFSDCFSHQRSGRPPEDRTALMTAVLADGINLGLARMAESCRGVTAGRLAWAHDWHVREDTYGAALARIIDVHRGMPLASLWGDGSTSSSDGQFFRAGGRGEGIGDVNAHYGSEPGVRFYTCISDQYGPFYTKVIAATASEAPHVLDGLLYHQTGLQPSEHYTDTGGVTDHVFGLCHLLGFRFAPRIRDLKDRRLYLPPGMKAPDILVPLVGGTIDVKHLSLNWESLIRLAVSIRSGTVTASAALRKLSAYPRQNGLAVALRDLGRLERTLFTLDWLRDPGLRRRVGAGLNKGEARNALARAVFFYRLGEMRDRSYENQAYRASGLNLLVAAIILWNTRYLEFAYAELARRGMAVTPDLMKHVAPLGWEHISLTGDYSWATEEFGAGGMRPLHRHVSLLAA</sequence>
<evidence type="ECO:0000313" key="7">
    <source>
        <dbReference type="EMBL" id="EME71282.1"/>
    </source>
</evidence>
<keyword evidence="4" id="KW-0233">DNA recombination</keyword>
<evidence type="ECO:0000256" key="2">
    <source>
        <dbReference type="ARBA" id="ARBA00022578"/>
    </source>
</evidence>
<feature type="domain" description="DUF4158" evidence="6">
    <location>
        <begin position="6"/>
        <end position="168"/>
    </location>
</feature>
<dbReference type="Proteomes" id="UP000011744">
    <property type="component" value="Unassembled WGS sequence"/>
</dbReference>
<dbReference type="InterPro" id="IPR002513">
    <property type="entry name" value="Tn3_Tnp_DDE_dom"/>
</dbReference>
<comment type="similarity">
    <text evidence="1">Belongs to the transposase 7 family.</text>
</comment>
<evidence type="ECO:0000259" key="5">
    <source>
        <dbReference type="Pfam" id="PF01526"/>
    </source>
</evidence>
<dbReference type="Pfam" id="PF01526">
    <property type="entry name" value="DDE_Tnp_Tn3"/>
    <property type="match status" value="1"/>
</dbReference>
<evidence type="ECO:0000256" key="1">
    <source>
        <dbReference type="ARBA" id="ARBA00009402"/>
    </source>
</evidence>
<dbReference type="EMBL" id="AONQ01000006">
    <property type="protein sequence ID" value="EME71282.1"/>
    <property type="molecule type" value="Genomic_DNA"/>
</dbReference>
<evidence type="ECO:0000313" key="8">
    <source>
        <dbReference type="Proteomes" id="UP000011744"/>
    </source>
</evidence>
<dbReference type="InterPro" id="IPR047653">
    <property type="entry name" value="Tn3-like_transpos"/>
</dbReference>
<dbReference type="eggNOG" id="COG4644">
    <property type="taxonomic scope" value="Bacteria"/>
</dbReference>
<keyword evidence="2" id="KW-0815">Transposition</keyword>
<dbReference type="PATRIC" id="fig|1244869.3.peg.750"/>